<evidence type="ECO:0000313" key="2">
    <source>
        <dbReference type="Proteomes" id="UP001057402"/>
    </source>
</evidence>
<accession>A0ACB9S625</accession>
<sequence length="1027" mass="114976">MSLFQVLGFGLHVGHLVWLICRSLVSLLPSNWMIVSRAGGVMGTKGSFLSDGVKVPHNWLEKFLGHVYNVHQSYYQSVGSKKVRKAWWRKLLFAWILVWNTFSLWVFWGMSSKAAEKRKETLVSMCDERARMLQDQFNVSMNHVHAMSILIATFHHGKYPSAIDQATFARYTERTAFERPLTSGVAYAVRVLHAEREEFEKQQGWQIKRMDGHVQKPMYKDDYEVEVHEPYPVQEEYAPVIFAQDTISHIISLDMLSGKEDRENILRARASGKGVLTAPFRLLKTNNLGVILTFAVYKKDLWPNATPEERIKETLGYLGGVFHIESLVTKLLQQLASKQSIVVNVYDITNDSQPISMYGSDASYDGLEHVSGLNFGDPFKRHEMRCRFKQRALLPWLAIFMSVGILVIALLVGHIFHATMNRIAKVEDDFHKMMELKKRAENADVAKSQFLATVSHEIRTPMNGVLGMLHMLMDTALDINQQDYVRTAQASGKALVSLINKVLDQAKIESGKIELEAVQFDVRTILDDVLSLFSGKSQDKVELAAYISDKVPQTIIGDPGRFRQIITNLVGNSIKFTERGHIFVTVHLFEEVMYSDDLVMESSSGSLSSLPVSDRRRSWEKFGSLSGDGSNTRFSSPFSDPICLIVSVEDTGAGIPFEAQARVFTPYMQVRPSISRTHGGTGIGLSISKCLVGLMNGEIGFVSTPKIGSTFTFTAIFGNGNCQRVNRPSTALDASSGFQGMNALVVDSRPVRAKVTMYHLQRLGIRSCVLNDTTLCDMQIDMVLVEGEIWEKYLGSLALLQDRLRNREFRASPKLFVLANSVGLMRAGSPTSDSFGPFVLMKPLRVSMLAASLQRALGISDQASHSICGSPSVSLRSLLQGRKILIVDDNRVNLRVAEGALKKYGADVVCANCGKDAINLLKPPHGFDACFMDIQMPDKDGFETTKEIRQMEVYRDRSQHEDSCSDHQARGSNFRLPILAMTADVIHATHEKCIENGMDGHVSKPFEAEQLYREVSRFFHSVPDQPK</sequence>
<comment type="caution">
    <text evidence="1">The sequence shown here is derived from an EMBL/GenBank/DDBJ whole genome shotgun (WGS) entry which is preliminary data.</text>
</comment>
<gene>
    <name evidence="1" type="ORF">MLD38_009429</name>
</gene>
<keyword evidence="2" id="KW-1185">Reference proteome</keyword>
<proteinExistence type="predicted"/>
<dbReference type="EMBL" id="CM042882">
    <property type="protein sequence ID" value="KAI4383617.1"/>
    <property type="molecule type" value="Genomic_DNA"/>
</dbReference>
<name>A0ACB9S625_9MYRT</name>
<reference evidence="2" key="1">
    <citation type="journal article" date="2023" name="Front. Plant Sci.">
        <title>Chromosomal-level genome assembly of Melastoma candidum provides insights into trichome evolution.</title>
        <authorList>
            <person name="Zhong Y."/>
            <person name="Wu W."/>
            <person name="Sun C."/>
            <person name="Zou P."/>
            <person name="Liu Y."/>
            <person name="Dai S."/>
            <person name="Zhou R."/>
        </authorList>
    </citation>
    <scope>NUCLEOTIDE SEQUENCE [LARGE SCALE GENOMIC DNA]</scope>
</reference>
<protein>
    <submittedName>
        <fullName evidence="1">Uncharacterized protein</fullName>
    </submittedName>
</protein>
<dbReference type="Proteomes" id="UP001057402">
    <property type="component" value="Chromosome 3"/>
</dbReference>
<evidence type="ECO:0000313" key="1">
    <source>
        <dbReference type="EMBL" id="KAI4383617.1"/>
    </source>
</evidence>
<organism evidence="1 2">
    <name type="scientific">Melastoma candidum</name>
    <dbReference type="NCBI Taxonomy" id="119954"/>
    <lineage>
        <taxon>Eukaryota</taxon>
        <taxon>Viridiplantae</taxon>
        <taxon>Streptophyta</taxon>
        <taxon>Embryophyta</taxon>
        <taxon>Tracheophyta</taxon>
        <taxon>Spermatophyta</taxon>
        <taxon>Magnoliopsida</taxon>
        <taxon>eudicotyledons</taxon>
        <taxon>Gunneridae</taxon>
        <taxon>Pentapetalae</taxon>
        <taxon>rosids</taxon>
        <taxon>malvids</taxon>
        <taxon>Myrtales</taxon>
        <taxon>Melastomataceae</taxon>
        <taxon>Melastomatoideae</taxon>
        <taxon>Melastomateae</taxon>
        <taxon>Melastoma</taxon>
    </lineage>
</organism>